<evidence type="ECO:0000259" key="5">
    <source>
        <dbReference type="Pfam" id="PF01037"/>
    </source>
</evidence>
<evidence type="ECO:0000256" key="3">
    <source>
        <dbReference type="ARBA" id="ARBA00023163"/>
    </source>
</evidence>
<dbReference type="EMBL" id="PYGA01000037">
    <property type="protein sequence ID" value="PSK85963.1"/>
    <property type="molecule type" value="Genomic_DNA"/>
</dbReference>
<keyword evidence="1" id="KW-0805">Transcription regulation</keyword>
<dbReference type="AlphaFoldDB" id="A0A2P8CM15"/>
<proteinExistence type="predicted"/>
<accession>A0A2P8CM15</accession>
<dbReference type="Proteomes" id="UP000240542">
    <property type="component" value="Unassembled WGS sequence"/>
</dbReference>
<keyword evidence="2 7" id="KW-0238">DNA-binding</keyword>
<feature type="domain" description="Transcription regulator AsnC/Lrp ligand binding" evidence="5">
    <location>
        <begin position="68"/>
        <end position="131"/>
    </location>
</feature>
<evidence type="ECO:0000259" key="6">
    <source>
        <dbReference type="Pfam" id="PF13404"/>
    </source>
</evidence>
<feature type="domain" description="HTH asnC-type" evidence="6">
    <location>
        <begin position="7"/>
        <end position="46"/>
    </location>
</feature>
<dbReference type="PANTHER" id="PTHR30154:SF34">
    <property type="entry name" value="TRANSCRIPTIONAL REGULATOR AZLB"/>
    <property type="match status" value="1"/>
</dbReference>
<name>A0A2P8CM15_9ACTN</name>
<dbReference type="InterPro" id="IPR019887">
    <property type="entry name" value="Tscrpt_reg_AsnC/Lrp_C"/>
</dbReference>
<keyword evidence="3" id="KW-0804">Transcription</keyword>
<gene>
    <name evidence="7" type="ORF">CLV63_13722</name>
</gene>
<evidence type="ECO:0000256" key="1">
    <source>
        <dbReference type="ARBA" id="ARBA00023015"/>
    </source>
</evidence>
<dbReference type="SUPFAM" id="SSF54909">
    <property type="entry name" value="Dimeric alpha+beta barrel"/>
    <property type="match status" value="1"/>
</dbReference>
<keyword evidence="8" id="KW-1185">Reference proteome</keyword>
<dbReference type="PANTHER" id="PTHR30154">
    <property type="entry name" value="LEUCINE-RESPONSIVE REGULATORY PROTEIN"/>
    <property type="match status" value="1"/>
</dbReference>
<dbReference type="Pfam" id="PF01037">
    <property type="entry name" value="AsnC_trans_reg"/>
    <property type="match status" value="1"/>
</dbReference>
<dbReference type="SMART" id="SM00344">
    <property type="entry name" value="HTH_ASNC"/>
    <property type="match status" value="1"/>
</dbReference>
<dbReference type="InterPro" id="IPR000485">
    <property type="entry name" value="AsnC-type_HTH_dom"/>
</dbReference>
<dbReference type="InterPro" id="IPR036390">
    <property type="entry name" value="WH_DNA-bd_sf"/>
</dbReference>
<dbReference type="GO" id="GO:0043565">
    <property type="term" value="F:sequence-specific DNA binding"/>
    <property type="evidence" value="ECO:0007669"/>
    <property type="project" value="InterPro"/>
</dbReference>
<sequence length="339" mass="37154">MVMTVHETDLQLVDALQVNPRAPWVDVGAVLGVSAVTAARRWQRLEEQGLAWVHAAIGPELSMGAILEVKCALNDTEGVARALARFPNIITVGATTGDFQVFAVLLATDLSALMHTLSRDFAPISGAVQIRHNIFRLLYGGVHWRQGLLPPGAARPVEQSPTARSAEQGATARTRGVRPLGVRDRALFGRLNRKGRATPAEIAADLGAAQHTVRRRITELAASRQIIFRCDVARPLFDLPLGVYLQLRAPDTTVGPVAAELGKWRETRLCANTISASNIILVVGLHQLSELEEVQARIVRDFPGVTVEDRRVILRYEKIYGRILDEQGRCTDTIPVDPW</sequence>
<dbReference type="InterPro" id="IPR019888">
    <property type="entry name" value="Tscrpt_reg_AsnC-like"/>
</dbReference>
<comment type="caution">
    <text evidence="7">The sequence shown here is derived from an EMBL/GenBank/DDBJ whole genome shotgun (WGS) entry which is preliminary data.</text>
</comment>
<evidence type="ECO:0000313" key="7">
    <source>
        <dbReference type="EMBL" id="PSK85963.1"/>
    </source>
</evidence>
<dbReference type="InterPro" id="IPR036388">
    <property type="entry name" value="WH-like_DNA-bd_sf"/>
</dbReference>
<evidence type="ECO:0000313" key="8">
    <source>
        <dbReference type="Proteomes" id="UP000240542"/>
    </source>
</evidence>
<organism evidence="7 8">
    <name type="scientific">Murinocardiopsis flavida</name>
    <dbReference type="NCBI Taxonomy" id="645275"/>
    <lineage>
        <taxon>Bacteria</taxon>
        <taxon>Bacillati</taxon>
        <taxon>Actinomycetota</taxon>
        <taxon>Actinomycetes</taxon>
        <taxon>Streptosporangiales</taxon>
        <taxon>Nocardiopsidaceae</taxon>
        <taxon>Murinocardiopsis</taxon>
    </lineage>
</organism>
<evidence type="ECO:0000256" key="4">
    <source>
        <dbReference type="SAM" id="MobiDB-lite"/>
    </source>
</evidence>
<dbReference type="Pfam" id="PF13404">
    <property type="entry name" value="HTH_AsnC-type"/>
    <property type="match status" value="1"/>
</dbReference>
<dbReference type="InterPro" id="IPR011008">
    <property type="entry name" value="Dimeric_a/b-barrel"/>
</dbReference>
<reference evidence="7 8" key="1">
    <citation type="submission" date="2018-03" db="EMBL/GenBank/DDBJ databases">
        <title>Genomic Encyclopedia of Archaeal and Bacterial Type Strains, Phase II (KMG-II): from individual species to whole genera.</title>
        <authorList>
            <person name="Goeker M."/>
        </authorList>
    </citation>
    <scope>NUCLEOTIDE SEQUENCE [LARGE SCALE GENOMIC DNA]</scope>
    <source>
        <strain evidence="7 8">DSM 45312</strain>
    </source>
</reference>
<dbReference type="Gene3D" id="3.30.70.920">
    <property type="match status" value="1"/>
</dbReference>
<evidence type="ECO:0000256" key="2">
    <source>
        <dbReference type="ARBA" id="ARBA00023125"/>
    </source>
</evidence>
<dbReference type="SUPFAM" id="SSF46785">
    <property type="entry name" value="Winged helix' DNA-binding domain"/>
    <property type="match status" value="1"/>
</dbReference>
<protein>
    <submittedName>
        <fullName evidence="7">DNA-binding Lrp family transcriptional regulator</fullName>
    </submittedName>
</protein>
<dbReference type="Gene3D" id="1.10.10.10">
    <property type="entry name" value="Winged helix-like DNA-binding domain superfamily/Winged helix DNA-binding domain"/>
    <property type="match status" value="2"/>
</dbReference>
<feature type="region of interest" description="Disordered" evidence="4">
    <location>
        <begin position="153"/>
        <end position="174"/>
    </location>
</feature>
<dbReference type="GO" id="GO:0043200">
    <property type="term" value="P:response to amino acid"/>
    <property type="evidence" value="ECO:0007669"/>
    <property type="project" value="TreeGrafter"/>
</dbReference>
<dbReference type="OrthoDB" id="4050641at2"/>
<dbReference type="GO" id="GO:0005829">
    <property type="term" value="C:cytosol"/>
    <property type="evidence" value="ECO:0007669"/>
    <property type="project" value="TreeGrafter"/>
</dbReference>